<name>A0ABS1EH33_9BURK</name>
<accession>A0ABS1EH33</accession>
<feature type="domain" description="HTH gntR-type" evidence="4">
    <location>
        <begin position="15"/>
        <end position="82"/>
    </location>
</feature>
<dbReference type="InterPro" id="IPR036388">
    <property type="entry name" value="WH-like_DNA-bd_sf"/>
</dbReference>
<reference evidence="5 6" key="1">
    <citation type="submission" date="2020-12" db="EMBL/GenBank/DDBJ databases">
        <authorList>
            <person name="Lu T."/>
            <person name="Wang Q."/>
            <person name="Han X."/>
        </authorList>
    </citation>
    <scope>NUCLEOTIDE SEQUENCE [LARGE SCALE GENOMIC DNA]</scope>
    <source>
        <strain evidence="5 6">WQ 585</strain>
    </source>
</reference>
<keyword evidence="1" id="KW-0805">Transcription regulation</keyword>
<dbReference type="PANTHER" id="PTHR43537:SF5">
    <property type="entry name" value="UXU OPERON TRANSCRIPTIONAL REGULATOR"/>
    <property type="match status" value="1"/>
</dbReference>
<keyword evidence="6" id="KW-1185">Reference proteome</keyword>
<dbReference type="Pfam" id="PF07729">
    <property type="entry name" value="FCD"/>
    <property type="match status" value="1"/>
</dbReference>
<dbReference type="Gene3D" id="1.10.10.10">
    <property type="entry name" value="Winged helix-like DNA-binding domain superfamily/Winged helix DNA-binding domain"/>
    <property type="match status" value="1"/>
</dbReference>
<dbReference type="InterPro" id="IPR000524">
    <property type="entry name" value="Tscrpt_reg_HTH_GntR"/>
</dbReference>
<evidence type="ECO:0000259" key="4">
    <source>
        <dbReference type="PROSITE" id="PS50949"/>
    </source>
</evidence>
<dbReference type="Pfam" id="PF00392">
    <property type="entry name" value="GntR"/>
    <property type="match status" value="1"/>
</dbReference>
<dbReference type="SUPFAM" id="SSF48008">
    <property type="entry name" value="GntR ligand-binding domain-like"/>
    <property type="match status" value="1"/>
</dbReference>
<keyword evidence="3" id="KW-0804">Transcription</keyword>
<dbReference type="SUPFAM" id="SSF46785">
    <property type="entry name" value="Winged helix' DNA-binding domain"/>
    <property type="match status" value="1"/>
</dbReference>
<dbReference type="InterPro" id="IPR036390">
    <property type="entry name" value="WH_DNA-bd_sf"/>
</dbReference>
<evidence type="ECO:0000313" key="6">
    <source>
        <dbReference type="Proteomes" id="UP000635316"/>
    </source>
</evidence>
<dbReference type="EMBL" id="JAENGP010000017">
    <property type="protein sequence ID" value="MBK1782330.1"/>
    <property type="molecule type" value="Genomic_DNA"/>
</dbReference>
<protein>
    <submittedName>
        <fullName evidence="5">GntR family transcriptional regulator</fullName>
    </submittedName>
</protein>
<dbReference type="InterPro" id="IPR011711">
    <property type="entry name" value="GntR_C"/>
</dbReference>
<comment type="caution">
    <text evidence="5">The sequence shown here is derived from an EMBL/GenBank/DDBJ whole genome shotgun (WGS) entry which is preliminary data.</text>
</comment>
<organism evidence="5 6">
    <name type="scientific">Advenella mandrilli</name>
    <dbReference type="NCBI Taxonomy" id="2800330"/>
    <lineage>
        <taxon>Bacteria</taxon>
        <taxon>Pseudomonadati</taxon>
        <taxon>Pseudomonadota</taxon>
        <taxon>Betaproteobacteria</taxon>
        <taxon>Burkholderiales</taxon>
        <taxon>Alcaligenaceae</taxon>
    </lineage>
</organism>
<gene>
    <name evidence="5" type="ORF">JHL22_14025</name>
</gene>
<dbReference type="PANTHER" id="PTHR43537">
    <property type="entry name" value="TRANSCRIPTIONAL REGULATOR, GNTR FAMILY"/>
    <property type="match status" value="1"/>
</dbReference>
<dbReference type="InterPro" id="IPR008920">
    <property type="entry name" value="TF_FadR/GntR_C"/>
</dbReference>
<evidence type="ECO:0000256" key="3">
    <source>
        <dbReference type="ARBA" id="ARBA00023163"/>
    </source>
</evidence>
<proteinExistence type="predicted"/>
<dbReference type="SMART" id="SM00895">
    <property type="entry name" value="FCD"/>
    <property type="match status" value="1"/>
</dbReference>
<evidence type="ECO:0000256" key="1">
    <source>
        <dbReference type="ARBA" id="ARBA00023015"/>
    </source>
</evidence>
<evidence type="ECO:0000313" key="5">
    <source>
        <dbReference type="EMBL" id="MBK1782330.1"/>
    </source>
</evidence>
<evidence type="ECO:0000256" key="2">
    <source>
        <dbReference type="ARBA" id="ARBA00023125"/>
    </source>
</evidence>
<keyword evidence="2" id="KW-0238">DNA-binding</keyword>
<dbReference type="SMART" id="SM00345">
    <property type="entry name" value="HTH_GNTR"/>
    <property type="match status" value="1"/>
</dbReference>
<dbReference type="RefSeq" id="WP_200238783.1">
    <property type="nucleotide sequence ID" value="NZ_JAENGP010000017.1"/>
</dbReference>
<sequence>MIQPQKGDSPESLLLPLAEKAYIAIKKMILENDLKPGDQVNVAQLCHLLSIGRSPIHQAIHRLDREGLVAILPRKGILIKAETIDSFLNLIDARLLVEPYLTGEAMQRMTPEFLDKLKKIVQIGRQCAQNNDHQGSSMEVDRLFHQTLYEAANNELLANFASQLLDRSMRLWFRTYTPGAENPNIHELEALYETIASADREAAVEMMEQHITSIRTKVFP</sequence>
<dbReference type="Proteomes" id="UP000635316">
    <property type="component" value="Unassembled WGS sequence"/>
</dbReference>
<dbReference type="PROSITE" id="PS50949">
    <property type="entry name" value="HTH_GNTR"/>
    <property type="match status" value="1"/>
</dbReference>
<dbReference type="Gene3D" id="1.20.120.530">
    <property type="entry name" value="GntR ligand-binding domain-like"/>
    <property type="match status" value="1"/>
</dbReference>